<dbReference type="PANTHER" id="PTHR48080">
    <property type="entry name" value="D-GALACTONATE DEHYDRATASE-RELATED"/>
    <property type="match status" value="1"/>
</dbReference>
<dbReference type="InterPro" id="IPR034593">
    <property type="entry name" value="DgoD-like"/>
</dbReference>
<dbReference type="Proteomes" id="UP000552045">
    <property type="component" value="Unassembled WGS sequence"/>
</dbReference>
<dbReference type="Gene3D" id="3.20.20.120">
    <property type="entry name" value="Enolase-like C-terminal domain"/>
    <property type="match status" value="1"/>
</dbReference>
<evidence type="ECO:0000256" key="1">
    <source>
        <dbReference type="ARBA" id="ARBA00001426"/>
    </source>
</evidence>
<feature type="domain" description="Mandelate racemase/muconate lactonizing enzyme C-terminal" evidence="4">
    <location>
        <begin position="151"/>
        <end position="254"/>
    </location>
</feature>
<dbReference type="InterPro" id="IPR036849">
    <property type="entry name" value="Enolase-like_C_sf"/>
</dbReference>
<evidence type="ECO:0000256" key="3">
    <source>
        <dbReference type="ARBA" id="ARBA00011973"/>
    </source>
</evidence>
<sequence>MRITGIDAYGVRSPDIQKSRNVLRDEAVIVEVSTDAGISGWAEINGHIPALVALVEFEGPHPRDRGPRAALVGRPLGELHALIQELRASAIITGRAGLGRVAIGGIETALVDLYGRLTGRPAWQIMSGAETPPVARAVRPYITIYNRGSYADVLRRGIDDIERAQEYGYRSFKIEATDYNTDEREAIDLVRSIREHFGTGIELSVDNVYRWTSVRSAVEAARAYLALGAVFLEDPFLPERWDWLRELRDAVPLRLAAGGAMVTTTQFIAQMELGGADIVQPGPHLSGVIGAREVVLEAESRGRSVTTFGVSATSLTAAAQVHLAVCHQNIVMVEYAPYALFGNLRLRADIAGPEPELENGAFVLPTSPGFGVDCHRDAISEYRVAV</sequence>
<dbReference type="SUPFAM" id="SSF51604">
    <property type="entry name" value="Enolase C-terminal domain-like"/>
    <property type="match status" value="1"/>
</dbReference>
<dbReference type="SUPFAM" id="SSF54826">
    <property type="entry name" value="Enolase N-terminal domain-like"/>
    <property type="match status" value="1"/>
</dbReference>
<comment type="pathway">
    <text evidence="2">Carbohydrate acid metabolism; D-glucarate degradation; 2,5-dioxopentanoate from D-glucarate: step 1/2.</text>
</comment>
<dbReference type="Gene3D" id="3.30.390.10">
    <property type="entry name" value="Enolase-like, N-terminal domain"/>
    <property type="match status" value="1"/>
</dbReference>
<keyword evidence="6" id="KW-1185">Reference proteome</keyword>
<dbReference type="GO" id="GO:0008872">
    <property type="term" value="F:glucarate dehydratase activity"/>
    <property type="evidence" value="ECO:0007669"/>
    <property type="project" value="UniProtKB-EC"/>
</dbReference>
<evidence type="ECO:0000313" key="6">
    <source>
        <dbReference type="Proteomes" id="UP000552045"/>
    </source>
</evidence>
<evidence type="ECO:0000313" key="5">
    <source>
        <dbReference type="EMBL" id="NYD53698.1"/>
    </source>
</evidence>
<dbReference type="SMART" id="SM00922">
    <property type="entry name" value="MR_MLE"/>
    <property type="match status" value="1"/>
</dbReference>
<dbReference type="Pfam" id="PF13378">
    <property type="entry name" value="MR_MLE_C"/>
    <property type="match status" value="1"/>
</dbReference>
<comment type="catalytic activity">
    <reaction evidence="1">
        <text>D-glucarate = 5-dehydro-4-deoxy-D-glucarate + H2O</text>
        <dbReference type="Rhea" id="RHEA:14573"/>
        <dbReference type="ChEBI" id="CHEBI:15377"/>
        <dbReference type="ChEBI" id="CHEBI:30612"/>
        <dbReference type="ChEBI" id="CHEBI:42819"/>
        <dbReference type="EC" id="4.2.1.40"/>
    </reaction>
</comment>
<protein>
    <recommendedName>
        <fullName evidence="3">glucarate dehydratase</fullName>
        <ecNumber evidence="3">4.2.1.40</ecNumber>
    </recommendedName>
</protein>
<evidence type="ECO:0000256" key="2">
    <source>
        <dbReference type="ARBA" id="ARBA00005183"/>
    </source>
</evidence>
<dbReference type="EMBL" id="JACCBH010000001">
    <property type="protein sequence ID" value="NYD53698.1"/>
    <property type="molecule type" value="Genomic_DNA"/>
</dbReference>
<dbReference type="RefSeq" id="WP_179431458.1">
    <property type="nucleotide sequence ID" value="NZ_BAABLC010000009.1"/>
</dbReference>
<dbReference type="InterPro" id="IPR029065">
    <property type="entry name" value="Enolase_C-like"/>
</dbReference>
<dbReference type="InterPro" id="IPR013341">
    <property type="entry name" value="Mandelate_racemase_N_dom"/>
</dbReference>
<accession>A0A7Y9ETJ8</accession>
<evidence type="ECO:0000259" key="4">
    <source>
        <dbReference type="SMART" id="SM00922"/>
    </source>
</evidence>
<dbReference type="InterPro" id="IPR013342">
    <property type="entry name" value="Mandelate_racemase_C"/>
</dbReference>
<dbReference type="InterPro" id="IPR029017">
    <property type="entry name" value="Enolase-like_N"/>
</dbReference>
<dbReference type="AlphaFoldDB" id="A0A7Y9ETJ8"/>
<proteinExistence type="predicted"/>
<organism evidence="5 6">
    <name type="scientific">Microbacterium pseudoresistens</name>
    <dbReference type="NCBI Taxonomy" id="640634"/>
    <lineage>
        <taxon>Bacteria</taxon>
        <taxon>Bacillati</taxon>
        <taxon>Actinomycetota</taxon>
        <taxon>Actinomycetes</taxon>
        <taxon>Micrococcales</taxon>
        <taxon>Microbacteriaceae</taxon>
        <taxon>Microbacterium</taxon>
    </lineage>
</organism>
<comment type="caution">
    <text evidence="5">The sequence shown here is derived from an EMBL/GenBank/DDBJ whole genome shotgun (WGS) entry which is preliminary data.</text>
</comment>
<dbReference type="Pfam" id="PF02746">
    <property type="entry name" value="MR_MLE_N"/>
    <property type="match status" value="1"/>
</dbReference>
<dbReference type="PANTHER" id="PTHR48080:SF4">
    <property type="entry name" value="GLUCARATE DEHYDRATASE"/>
    <property type="match status" value="1"/>
</dbReference>
<gene>
    <name evidence="5" type="ORF">BKA02_000753</name>
</gene>
<dbReference type="EC" id="4.2.1.40" evidence="3"/>
<name>A0A7Y9ETJ8_9MICO</name>
<reference evidence="5 6" key="1">
    <citation type="submission" date="2020-07" db="EMBL/GenBank/DDBJ databases">
        <title>Sequencing the genomes of 1000 actinobacteria strains.</title>
        <authorList>
            <person name="Klenk H.-P."/>
        </authorList>
    </citation>
    <scope>NUCLEOTIDE SEQUENCE [LARGE SCALE GENOMIC DNA]</scope>
    <source>
        <strain evidence="5 6">DSM 22185</strain>
    </source>
</reference>